<dbReference type="Proteomes" id="UP000004367">
    <property type="component" value="Unassembled WGS sequence"/>
</dbReference>
<keyword evidence="4" id="KW-1185">Reference proteome</keyword>
<dbReference type="EMBL" id="BAFE01000007">
    <property type="protein sequence ID" value="GAB47280.1"/>
    <property type="molecule type" value="Genomic_DNA"/>
</dbReference>
<evidence type="ECO:0000313" key="4">
    <source>
        <dbReference type="Proteomes" id="UP000004367"/>
    </source>
</evidence>
<protein>
    <recommendedName>
        <fullName evidence="2">YheO-like domain-containing protein</fullName>
    </recommendedName>
</protein>
<feature type="domain" description="YheO-like" evidence="2">
    <location>
        <begin position="33"/>
        <end position="67"/>
    </location>
</feature>
<feature type="compositionally biased region" description="Basic and acidic residues" evidence="1">
    <location>
        <begin position="14"/>
        <end position="24"/>
    </location>
</feature>
<sequence>MSSIYSYTGPTPDGRGDGRHHAPAPEDEADPMLERYVSLVAFLGEALGPRCEVVLHDLADPEHSLLEGSIAAVAQRLSVSEPTVYRYLTKCRRSSGAPPGGSEAPSVAASPSER</sequence>
<evidence type="ECO:0000256" key="1">
    <source>
        <dbReference type="SAM" id="MobiDB-lite"/>
    </source>
</evidence>
<name>H5UNH2_9MICO</name>
<feature type="region of interest" description="Disordered" evidence="1">
    <location>
        <begin position="92"/>
        <end position="114"/>
    </location>
</feature>
<dbReference type="AlphaFoldDB" id="H5UNH2"/>
<feature type="region of interest" description="Disordered" evidence="1">
    <location>
        <begin position="1"/>
        <end position="30"/>
    </location>
</feature>
<reference evidence="3 4" key="1">
    <citation type="submission" date="2012-02" db="EMBL/GenBank/DDBJ databases">
        <title>Whole genome shotgun sequence of Mobilicoccus pelagius NBRC 104925.</title>
        <authorList>
            <person name="Yoshida Y."/>
            <person name="Hosoyama A."/>
            <person name="Tsuchikane K."/>
            <person name="Katsumata H."/>
            <person name="Yamazaki S."/>
            <person name="Fujita N."/>
        </authorList>
    </citation>
    <scope>NUCLEOTIDE SEQUENCE [LARGE SCALE GENOMIC DNA]</scope>
    <source>
        <strain evidence="3 4">NBRC 104925</strain>
    </source>
</reference>
<dbReference type="InterPro" id="IPR013559">
    <property type="entry name" value="YheO"/>
</dbReference>
<dbReference type="PANTHER" id="PTHR35568:SF1">
    <property type="entry name" value="TRANSCRIPTIONAL REGULATOR DAUR"/>
    <property type="match status" value="1"/>
</dbReference>
<proteinExistence type="predicted"/>
<organism evidence="3 4">
    <name type="scientific">Mobilicoccus pelagius NBRC 104925</name>
    <dbReference type="NCBI Taxonomy" id="1089455"/>
    <lineage>
        <taxon>Bacteria</taxon>
        <taxon>Bacillati</taxon>
        <taxon>Actinomycetota</taxon>
        <taxon>Actinomycetes</taxon>
        <taxon>Micrococcales</taxon>
        <taxon>Dermatophilaceae</taxon>
        <taxon>Mobilicoccus</taxon>
    </lineage>
</organism>
<accession>H5UNH2</accession>
<comment type="caution">
    <text evidence="3">The sequence shown here is derived from an EMBL/GenBank/DDBJ whole genome shotgun (WGS) entry which is preliminary data.</text>
</comment>
<evidence type="ECO:0000313" key="3">
    <source>
        <dbReference type="EMBL" id="GAB47280.1"/>
    </source>
</evidence>
<feature type="compositionally biased region" description="Low complexity" evidence="1">
    <location>
        <begin position="94"/>
        <end position="114"/>
    </location>
</feature>
<evidence type="ECO:0000259" key="2">
    <source>
        <dbReference type="Pfam" id="PF08348"/>
    </source>
</evidence>
<dbReference type="PANTHER" id="PTHR35568">
    <property type="entry name" value="TRANSCRIPTIONAL REGULATOR DAUR"/>
    <property type="match status" value="1"/>
</dbReference>
<dbReference type="Pfam" id="PF08348">
    <property type="entry name" value="PAS_6"/>
    <property type="match status" value="1"/>
</dbReference>
<dbReference type="InterPro" id="IPR039446">
    <property type="entry name" value="DauR-like"/>
</dbReference>
<gene>
    <name evidence="3" type="ORF">MOPEL_007_00960</name>
</gene>